<proteinExistence type="predicted"/>
<dbReference type="PROSITE" id="PS51352">
    <property type="entry name" value="THIOREDOXIN_2"/>
    <property type="match status" value="1"/>
</dbReference>
<dbReference type="PANTHER" id="PTHR42899">
    <property type="entry name" value="SPERMATOGENESIS-ASSOCIATED PROTEIN 20"/>
    <property type="match status" value="1"/>
</dbReference>
<comment type="caution">
    <text evidence="3">The sequence shown here is derived from an EMBL/GenBank/DDBJ whole genome shotgun (WGS) entry which is preliminary data.</text>
</comment>
<evidence type="ECO:0000259" key="2">
    <source>
        <dbReference type="PROSITE" id="PS51352"/>
    </source>
</evidence>
<reference evidence="3 4" key="1">
    <citation type="journal article" date="2019" name="Int. J. Syst. Evol. Microbiol.">
        <title>The Global Catalogue of Microorganisms (GCM) 10K type strain sequencing project: providing services to taxonomists for standard genome sequencing and annotation.</title>
        <authorList>
            <consortium name="The Broad Institute Genomics Platform"/>
            <consortium name="The Broad Institute Genome Sequencing Center for Infectious Disease"/>
            <person name="Wu L."/>
            <person name="Ma J."/>
        </authorList>
    </citation>
    <scope>NUCLEOTIDE SEQUENCE [LARGE SCALE GENOMIC DNA]</scope>
    <source>
        <strain evidence="3 4">CGMCC 1.12563</strain>
    </source>
</reference>
<sequence length="561" mass="61390">MTDESLVEWREWGPEAFAEAEERDAPLLVFLTAPWCTWCAQMEREGFGSPMIAANVREGFVPVRVDADRLPAVRERYQMGGFPSTVFLTPDGRLISGATYLDPEALRSVVERVREAYDDRGTDAGRIPRALRDPDPPRGDLDSRVEAHMAGQLEVAFDEEHAGWGTDAKFPLPRTVEFALKRDRSRALRTLDAVATHLADPDGGFYRYATTRNWADPHHERLLDENAALVRAFANAYLHTGEERYRDVADDAIDFLTTTLWVDADDGATDPEERADADDAPTGAFAGSQAGEEAYFEHPLEERGAAPHVDETVFADRNGLAVDALLTYHAYTDDETARTYATAALDTLLGRVEADGTVAHFEGGPTGLLGDQARLLRALTTATQVLGDDRYRTAATRVADRTVETLFVDGTVLDRPPEDDALGLLDRPLRPIDTTVELAEALTDLSVLSGEERYRDVARESLAAFADARDRMGVDVASYASATARLVDRPLTVEVSGVAGSDLHRAALRIADHEKVVVPDADLPEAVESSGSETVARVTLGAESATARTPEELQRRVSELN</sequence>
<dbReference type="InterPro" id="IPR036249">
    <property type="entry name" value="Thioredoxin-like_sf"/>
</dbReference>
<accession>A0ABD6AWF1</accession>
<dbReference type="InterPro" id="IPR008928">
    <property type="entry name" value="6-hairpin_glycosidase_sf"/>
</dbReference>
<dbReference type="RefSeq" id="WP_250873643.1">
    <property type="nucleotide sequence ID" value="NZ_JALXFV010000005.1"/>
</dbReference>
<evidence type="ECO:0000313" key="4">
    <source>
        <dbReference type="Proteomes" id="UP001597187"/>
    </source>
</evidence>
<dbReference type="InterPro" id="IPR024705">
    <property type="entry name" value="Ssp411"/>
</dbReference>
<keyword evidence="4" id="KW-1185">Reference proteome</keyword>
<dbReference type="EMBL" id="JBHUDC010000005">
    <property type="protein sequence ID" value="MFD1513670.1"/>
    <property type="molecule type" value="Genomic_DNA"/>
</dbReference>
<dbReference type="Gene3D" id="1.50.10.10">
    <property type="match status" value="1"/>
</dbReference>
<gene>
    <name evidence="3" type="ORF">ACFSBT_10300</name>
</gene>
<dbReference type="SUPFAM" id="SSF52833">
    <property type="entry name" value="Thioredoxin-like"/>
    <property type="match status" value="1"/>
</dbReference>
<dbReference type="PIRSF" id="PIRSF006402">
    <property type="entry name" value="UCP006402_thioredoxin"/>
    <property type="match status" value="1"/>
</dbReference>
<dbReference type="AlphaFoldDB" id="A0ABD6AWF1"/>
<evidence type="ECO:0000256" key="1">
    <source>
        <dbReference type="SAM" id="MobiDB-lite"/>
    </source>
</evidence>
<feature type="region of interest" description="Disordered" evidence="1">
    <location>
        <begin position="541"/>
        <end position="561"/>
    </location>
</feature>
<dbReference type="InterPro" id="IPR012341">
    <property type="entry name" value="6hp_glycosidase-like_sf"/>
</dbReference>
<protein>
    <submittedName>
        <fullName evidence="3">DUF255 domain-containing protein</fullName>
    </submittedName>
</protein>
<dbReference type="Gene3D" id="3.40.30.10">
    <property type="entry name" value="Glutaredoxin"/>
    <property type="match status" value="1"/>
</dbReference>
<name>A0ABD6AWF1_9EURY</name>
<dbReference type="InterPro" id="IPR013766">
    <property type="entry name" value="Thioredoxin_domain"/>
</dbReference>
<feature type="compositionally biased region" description="Basic and acidic residues" evidence="1">
    <location>
        <begin position="549"/>
        <end position="561"/>
    </location>
</feature>
<dbReference type="InterPro" id="IPR004879">
    <property type="entry name" value="Ssp411-like_TRX"/>
</dbReference>
<dbReference type="SUPFAM" id="SSF48208">
    <property type="entry name" value="Six-hairpin glycosidases"/>
    <property type="match status" value="1"/>
</dbReference>
<dbReference type="Proteomes" id="UP001597187">
    <property type="component" value="Unassembled WGS sequence"/>
</dbReference>
<evidence type="ECO:0000313" key="3">
    <source>
        <dbReference type="EMBL" id="MFD1513670.1"/>
    </source>
</evidence>
<organism evidence="3 4">
    <name type="scientific">Halomarina rubra</name>
    <dbReference type="NCBI Taxonomy" id="2071873"/>
    <lineage>
        <taxon>Archaea</taxon>
        <taxon>Methanobacteriati</taxon>
        <taxon>Methanobacteriota</taxon>
        <taxon>Stenosarchaea group</taxon>
        <taxon>Halobacteria</taxon>
        <taxon>Halobacteriales</taxon>
        <taxon>Natronomonadaceae</taxon>
        <taxon>Halomarina</taxon>
    </lineage>
</organism>
<feature type="domain" description="Thioredoxin" evidence="2">
    <location>
        <begin position="1"/>
        <end position="115"/>
    </location>
</feature>
<dbReference type="PANTHER" id="PTHR42899:SF1">
    <property type="entry name" value="SPERMATOGENESIS-ASSOCIATED PROTEIN 20"/>
    <property type="match status" value="1"/>
</dbReference>
<dbReference type="Pfam" id="PF03190">
    <property type="entry name" value="Thioredox_DsbH"/>
    <property type="match status" value="1"/>
</dbReference>